<dbReference type="AlphaFoldDB" id="A0A839EG45"/>
<dbReference type="InterPro" id="IPR003820">
    <property type="entry name" value="KdpC"/>
</dbReference>
<dbReference type="GO" id="GO:0008556">
    <property type="term" value="F:P-type potassium transmembrane transporter activity"/>
    <property type="evidence" value="ECO:0007669"/>
    <property type="project" value="InterPro"/>
</dbReference>
<evidence type="ECO:0000256" key="6">
    <source>
        <dbReference type="ARBA" id="ARBA00022840"/>
    </source>
</evidence>
<keyword evidence="5 11" id="KW-0547">Nucleotide-binding</keyword>
<evidence type="ECO:0000256" key="1">
    <source>
        <dbReference type="ARBA" id="ARBA00022448"/>
    </source>
</evidence>
<keyword evidence="1 11" id="KW-0813">Transport</keyword>
<evidence type="ECO:0000256" key="2">
    <source>
        <dbReference type="ARBA" id="ARBA00022475"/>
    </source>
</evidence>
<evidence type="ECO:0000256" key="4">
    <source>
        <dbReference type="ARBA" id="ARBA00022692"/>
    </source>
</evidence>
<dbReference type="RefSeq" id="WP_182548369.1">
    <property type="nucleotide sequence ID" value="NZ_JACGXN010000001.1"/>
</dbReference>
<comment type="similarity">
    <text evidence="11">Belongs to the KdpC family.</text>
</comment>
<evidence type="ECO:0000313" key="12">
    <source>
        <dbReference type="EMBL" id="MBA8877739.1"/>
    </source>
</evidence>
<gene>
    <name evidence="11" type="primary">kdpC</name>
    <name evidence="12" type="ORF">FHW16_001421</name>
</gene>
<evidence type="ECO:0000256" key="8">
    <source>
        <dbReference type="ARBA" id="ARBA00022989"/>
    </source>
</evidence>
<keyword evidence="6 11" id="KW-0067">ATP-binding</keyword>
<sequence>MFAQIRPAIVLTLILTVVTGLLYPLAITGLGQTLFAAQANSSQVKRGDVVVGSSLIGQNFTKDIYFWPRPSATSPDAYNAGSSSGSNLGPTSQVLVDRVKASVDALKAGGAAGPVPADAVTTSASGLDPDISPDYAKLQIDRVAKARALPADAISALVTANTRHPVLGIFGEAGVNVLALNMALDDLKK</sequence>
<keyword evidence="3 11" id="KW-0633">Potassium transport</keyword>
<proteinExistence type="inferred from homology"/>
<organism evidence="12 13">
    <name type="scientific">Phyllobacterium myrsinacearum</name>
    <dbReference type="NCBI Taxonomy" id="28101"/>
    <lineage>
        <taxon>Bacteria</taxon>
        <taxon>Pseudomonadati</taxon>
        <taxon>Pseudomonadota</taxon>
        <taxon>Alphaproteobacteria</taxon>
        <taxon>Hyphomicrobiales</taxon>
        <taxon>Phyllobacteriaceae</taxon>
        <taxon>Phyllobacterium</taxon>
    </lineage>
</organism>
<dbReference type="PANTHER" id="PTHR30042:SF2">
    <property type="entry name" value="POTASSIUM-TRANSPORTING ATPASE KDPC SUBUNIT"/>
    <property type="match status" value="1"/>
</dbReference>
<dbReference type="NCBIfam" id="NF001454">
    <property type="entry name" value="PRK00315.1"/>
    <property type="match status" value="1"/>
</dbReference>
<dbReference type="Proteomes" id="UP000549052">
    <property type="component" value="Unassembled WGS sequence"/>
</dbReference>
<accession>A0A839EG45</accession>
<evidence type="ECO:0000256" key="5">
    <source>
        <dbReference type="ARBA" id="ARBA00022741"/>
    </source>
</evidence>
<dbReference type="PIRSF" id="PIRSF001296">
    <property type="entry name" value="K_ATPase_KdpC"/>
    <property type="match status" value="1"/>
</dbReference>
<dbReference type="GO" id="GO:0005524">
    <property type="term" value="F:ATP binding"/>
    <property type="evidence" value="ECO:0007669"/>
    <property type="project" value="UniProtKB-UniRule"/>
</dbReference>
<protein>
    <recommendedName>
        <fullName evidence="11">Potassium-transporting ATPase KdpC subunit</fullName>
    </recommendedName>
    <alternativeName>
        <fullName evidence="11">ATP phosphohydrolase [potassium-transporting] C chain</fullName>
    </alternativeName>
    <alternativeName>
        <fullName evidence="11">Potassium-binding and translocating subunit C</fullName>
    </alternativeName>
    <alternativeName>
        <fullName evidence="11">Potassium-translocating ATPase C chain</fullName>
    </alternativeName>
</protein>
<comment type="subcellular location">
    <subcellularLocation>
        <location evidence="11">Cell membrane</location>
        <topology evidence="11">Single-pass membrane protein</topology>
    </subcellularLocation>
</comment>
<keyword evidence="7 11" id="KW-0630">Potassium</keyword>
<keyword evidence="13" id="KW-1185">Reference proteome</keyword>
<keyword evidence="9 11" id="KW-0406">Ion transport</keyword>
<dbReference type="Pfam" id="PF02669">
    <property type="entry name" value="KdpC"/>
    <property type="match status" value="1"/>
</dbReference>
<keyword evidence="8 11" id="KW-1133">Transmembrane helix</keyword>
<reference evidence="12 13" key="1">
    <citation type="submission" date="2020-07" db="EMBL/GenBank/DDBJ databases">
        <title>Genomic Encyclopedia of Type Strains, Phase IV (KMG-V): Genome sequencing to study the core and pangenomes of soil and plant-associated prokaryotes.</title>
        <authorList>
            <person name="Whitman W."/>
        </authorList>
    </citation>
    <scope>NUCLEOTIDE SEQUENCE [LARGE SCALE GENOMIC DNA]</scope>
    <source>
        <strain evidence="12 13">AN3</strain>
    </source>
</reference>
<keyword evidence="10 11" id="KW-0472">Membrane</keyword>
<dbReference type="PANTHER" id="PTHR30042">
    <property type="entry name" value="POTASSIUM-TRANSPORTING ATPASE C CHAIN"/>
    <property type="match status" value="1"/>
</dbReference>
<name>A0A839EG45_9HYPH</name>
<evidence type="ECO:0000313" key="13">
    <source>
        <dbReference type="Proteomes" id="UP000549052"/>
    </source>
</evidence>
<dbReference type="EMBL" id="JACGXN010000001">
    <property type="protein sequence ID" value="MBA8877739.1"/>
    <property type="molecule type" value="Genomic_DNA"/>
</dbReference>
<evidence type="ECO:0000256" key="7">
    <source>
        <dbReference type="ARBA" id="ARBA00022958"/>
    </source>
</evidence>
<comment type="caution">
    <text evidence="12">The sequence shown here is derived from an EMBL/GenBank/DDBJ whole genome shotgun (WGS) entry which is preliminary data.</text>
</comment>
<comment type="subunit">
    <text evidence="11">The system is composed of three essential subunits: KdpA, KdpB and KdpC.</text>
</comment>
<keyword evidence="4 11" id="KW-0812">Transmembrane</keyword>
<keyword evidence="2 11" id="KW-1003">Cell membrane</keyword>
<dbReference type="NCBIfam" id="TIGR00681">
    <property type="entry name" value="kdpC"/>
    <property type="match status" value="1"/>
</dbReference>
<comment type="function">
    <text evidence="11">Part of the high-affinity ATP-driven potassium transport (or Kdp) system, which catalyzes the hydrolysis of ATP coupled with the electrogenic transport of potassium into the cytoplasm. This subunit acts as a catalytic chaperone that increases the ATP-binding affinity of the ATP-hydrolyzing subunit KdpB by the formation of a transient KdpB/KdpC/ATP ternary complex.</text>
</comment>
<dbReference type="GO" id="GO:0005886">
    <property type="term" value="C:plasma membrane"/>
    <property type="evidence" value="ECO:0007669"/>
    <property type="project" value="UniProtKB-SubCell"/>
</dbReference>
<evidence type="ECO:0000256" key="9">
    <source>
        <dbReference type="ARBA" id="ARBA00023065"/>
    </source>
</evidence>
<evidence type="ECO:0000256" key="10">
    <source>
        <dbReference type="ARBA" id="ARBA00023136"/>
    </source>
</evidence>
<dbReference type="HAMAP" id="MF_00276">
    <property type="entry name" value="KdpC"/>
    <property type="match status" value="1"/>
</dbReference>
<evidence type="ECO:0000256" key="3">
    <source>
        <dbReference type="ARBA" id="ARBA00022538"/>
    </source>
</evidence>
<evidence type="ECO:0000256" key="11">
    <source>
        <dbReference type="HAMAP-Rule" id="MF_00276"/>
    </source>
</evidence>